<organism evidence="1 2">
    <name type="scientific">Scophthalmus maximus</name>
    <name type="common">Turbot</name>
    <name type="synonym">Psetta maxima</name>
    <dbReference type="NCBI Taxonomy" id="52904"/>
    <lineage>
        <taxon>Eukaryota</taxon>
        <taxon>Metazoa</taxon>
        <taxon>Chordata</taxon>
        <taxon>Craniata</taxon>
        <taxon>Vertebrata</taxon>
        <taxon>Euteleostomi</taxon>
        <taxon>Actinopterygii</taxon>
        <taxon>Neopterygii</taxon>
        <taxon>Teleostei</taxon>
        <taxon>Neoteleostei</taxon>
        <taxon>Acanthomorphata</taxon>
        <taxon>Carangaria</taxon>
        <taxon>Pleuronectiformes</taxon>
        <taxon>Pleuronectoidei</taxon>
        <taxon>Scophthalmidae</taxon>
        <taxon>Scophthalmus</taxon>
    </lineage>
</organism>
<dbReference type="Proteomes" id="UP000246464">
    <property type="component" value="Chromosome 11"/>
</dbReference>
<proteinExistence type="predicted"/>
<name>A0A2U9C376_SCOMX</name>
<evidence type="ECO:0000313" key="1">
    <source>
        <dbReference type="EMBL" id="AWP10136.1"/>
    </source>
</evidence>
<dbReference type="EMBL" id="CP026253">
    <property type="protein sequence ID" value="AWP10136.1"/>
    <property type="molecule type" value="Genomic_DNA"/>
</dbReference>
<keyword evidence="2" id="KW-1185">Reference proteome</keyword>
<dbReference type="AlphaFoldDB" id="A0A2U9C376"/>
<sequence length="62" mass="7060">MSNSIKREDHVPKYLLRASGPAVRRADDIEADHGDASVAATTWGQHRVIAVRYRAIYLKRRN</sequence>
<evidence type="ECO:0000313" key="2">
    <source>
        <dbReference type="Proteomes" id="UP000246464"/>
    </source>
</evidence>
<gene>
    <name evidence="1" type="ORF">SMAX5B_014664</name>
</gene>
<dbReference type="STRING" id="52904.ENSSMAP00000031932"/>
<reference evidence="1 2" key="1">
    <citation type="submission" date="2017-12" db="EMBL/GenBank/DDBJ databases">
        <title>Integrating genomic resources of turbot (Scophthalmus maximus) in depth evaluation of genetic and physical mapping variation across individuals.</title>
        <authorList>
            <person name="Martinez P."/>
        </authorList>
    </citation>
    <scope>NUCLEOTIDE SEQUENCE [LARGE SCALE GENOMIC DNA]</scope>
</reference>
<protein>
    <submittedName>
        <fullName evidence="1">Uncharacterized protein</fullName>
    </submittedName>
</protein>
<accession>A0A2U9C376</accession>